<dbReference type="InterPro" id="IPR045167">
    <property type="entry name" value="Hobbit"/>
</dbReference>
<keyword evidence="2" id="KW-0472">Membrane</keyword>
<keyword evidence="7" id="KW-1185">Reference proteome</keyword>
<feature type="compositionally biased region" description="Low complexity" evidence="1">
    <location>
        <begin position="2205"/>
        <end position="2225"/>
    </location>
</feature>
<dbReference type="SMART" id="SM01214">
    <property type="entry name" value="Fmp27_GFWDK"/>
    <property type="match status" value="1"/>
</dbReference>
<gene>
    <name evidence="6" type="primary">YPR117W</name>
    <name evidence="6" type="ORF">ATY40_BA7503731</name>
</gene>
<dbReference type="InterPro" id="IPR019441">
    <property type="entry name" value="FMP27/BLTP2/Hobbit_GFWDK_RBG"/>
</dbReference>
<evidence type="ECO:0000259" key="3">
    <source>
        <dbReference type="SMART" id="SM01214"/>
    </source>
</evidence>
<dbReference type="Pfam" id="PF10344">
    <property type="entry name" value="Hobbit"/>
    <property type="match status" value="1"/>
</dbReference>
<dbReference type="SMART" id="SM01216">
    <property type="entry name" value="Fmp27_WPPW"/>
    <property type="match status" value="1"/>
</dbReference>
<keyword evidence="2" id="KW-1133">Transmembrane helix</keyword>
<dbReference type="InterPro" id="IPR019449">
    <property type="entry name" value="FMP27_WPPW_RBG"/>
</dbReference>
<evidence type="ECO:0000259" key="5">
    <source>
        <dbReference type="SMART" id="SM01216"/>
    </source>
</evidence>
<dbReference type="InterPro" id="IPR019415">
    <property type="entry name" value="FMP27_SW_RBG"/>
</dbReference>
<dbReference type="Proteomes" id="UP000094565">
    <property type="component" value="Chromosome 3"/>
</dbReference>
<feature type="domain" description="FMP27 SW motif-containing RBG unit" evidence="4">
    <location>
        <begin position="908"/>
        <end position="1012"/>
    </location>
</feature>
<dbReference type="EMBL" id="CP014586">
    <property type="protein sequence ID" value="ANZ77031.1"/>
    <property type="molecule type" value="Genomic_DNA"/>
</dbReference>
<name>A0A1B2JGL2_PICPA</name>
<reference evidence="6 7" key="1">
    <citation type="submission" date="2016-02" db="EMBL/GenBank/DDBJ databases">
        <title>Comparative genomic and transcriptomic foundation for Pichia pastoris.</title>
        <authorList>
            <person name="Love K.R."/>
            <person name="Shah K.A."/>
            <person name="Whittaker C.A."/>
            <person name="Wu J."/>
            <person name="Bartlett M.C."/>
            <person name="Ma D."/>
            <person name="Leeson R.L."/>
            <person name="Priest M."/>
            <person name="Young S.K."/>
            <person name="Love J.C."/>
        </authorList>
    </citation>
    <scope>NUCLEOTIDE SEQUENCE [LARGE SCALE GENOMIC DNA]</scope>
    <source>
        <strain evidence="6 7">ATCC 28485</strain>
    </source>
</reference>
<feature type="compositionally biased region" description="Acidic residues" evidence="1">
    <location>
        <begin position="2184"/>
        <end position="2204"/>
    </location>
</feature>
<dbReference type="SMART" id="SM01215">
    <property type="entry name" value="Fmp27_SW"/>
    <property type="match status" value="1"/>
</dbReference>
<evidence type="ECO:0000256" key="1">
    <source>
        <dbReference type="SAM" id="MobiDB-lite"/>
    </source>
</evidence>
<evidence type="ECO:0000256" key="2">
    <source>
        <dbReference type="SAM" id="Phobius"/>
    </source>
</evidence>
<feature type="domain" description="FMP27/BLTP2/Hobbit GFWDK motif-containing RBG unit" evidence="3">
    <location>
        <begin position="1030"/>
        <end position="1180"/>
    </location>
</feature>
<feature type="transmembrane region" description="Helical" evidence="2">
    <location>
        <begin position="6"/>
        <end position="29"/>
    </location>
</feature>
<sequence length="2454" mass="279857">MDQYRIFIGLTVAVLFWCKVVPWLIGFIIPSVSIRSFYLSSVSGIEVKTSTFSLTIEHFKFNLLNRQSKLFEVYGVKVYRKRLPPASVKHSSVPTEEKNGSQLKKYVPYISKFLSRSKAFSSIRLFGFTFNDDAGNELTAEKIKLVLANDHGGFIVRFLLDDGALNGNLFKSNTIILDANSTMDLDLTGFRLCLMNIAVDLDRIPPFKGNSGIDESKGSSKSDPSSFISKLKNFNVQLDNVRIHKSGLTFSVEQITTTIYDSHVLDENYLYELLLSYTSVDVEYSDKSKNIDLPRLLYVPFGNLLSTVNFSKPLFECLSLNDPENIKALQNAFTINNLRIKLPLLQLNAIQQMLESTDSQDADAELSSKKDLRPLFSILTRTSLNILLLKTQLDVILLDDISVCFEVASVSYTLDTQDLSDSSILPMLLKIRHIAANIKTNLEIIPILDLNKLNSEFSLSLSDKFIIPKVDTFIGTVKLQLLNISHLSYVALLFNKLDLRSARNYTSSSKSSKNTSLLSVSLFNFQICSLNITVGATGILPSFRIEGNEKDLSDYHHGLTLCFTKSTLTIGSGVQKLSVNSVTSHISNNEATKKFLKVNKILVKKNSAKTILVVSSIDSLISIEHVWVLLLLVRASICFVKEIIPTKERDSEVGDSVDLSSESAAIDIQLGTILVLFSLPYDEKLLCAFDLVQIVKKQDEPDFSMSAFTMRLFAPNPLIMESWISIVQLKENFISTNFKEEDQPLVTIDSSSIDISVPEYFLVYKLLDNAVNFFKSALQINSNFKGFELEDFKLKLLDMPKLLPHPKRPLRMPRVRLKSKAFGLFLLDDPFEAEITIIYKIGLLESRSRILKMNKYNEMKNQLWSEFNSKCEREKKEFEELGNSHDEDSQANIEQVNQALDLESRLEKIRMKLLANISKSWIDRINKCKRDRKKSAAAKMYQFNVNSSEVSNELLERYNIMSSPSMLPLFALAFAELDLTIGKPKGFELDDYANFLYKTGKGIPMDTQYSTLIPLNIDLKSSNISIRLRDFPLPMLLFDCDEDDPIQIEGDCIIGEQMNTPDEFRWVKVPFVEELSCDIVSDSAYGIKVPRTLTNIKTYTDLKVKVNSNKPSILTWGKSHQPALSYAMSIFDVFTKPPIDISPKIGFWDKMRLSLHGMVDFDFKGDLSLIIKGSLSPYSLVGSGAGFAFTWSKDVNLKINHSPLPEELVVVTSKEFKIGVPNFAIAQCDEWTNRLSRRSIPFTFDKVIIKMSSDEVKWNWGLMFEQEADSSFYSIPGFKQRTTVFKPHYEVRLKHPSFFKDKSERVKWDAYHGFRSKYTHMAISVESSRGDKVYNSVHLSPVAFAHFFEWWGLFHNSISTRTRENTIFGSSNGKATANANTRLMTIKYQMILKPLYISHIYRHTDSEDLKSKNKVAFTGLKAHVESFTMDLHQRKEETRILNEILNFCKRDWHFKMYQGELDFTETYIKVISAVFNESALESYVASSLGLQKSNSFNIPGPAEPNPCNEENINSSWVDDDDFIELHAPELTSKKPRLKMITIAYSPRFSYFRQLKTSNEVEYPFGQERSHNCLIGQNHPEYTQEELARERAKEFEEHIRRNEEKLVELGKLPSHDPRMVLDLVEKNRSFKQRLETIQGMIMDLEDLCVHQYQCTDDTQLTPTSTSKSIFRDMMDTSNVNISSTFNNRFIIHNMNLKWNEEIRDLILQYIYRMEDRLSAVFDLSRKAVKLAEEFMNNSFPQEKKNTEAEEFMEAPFEVCDEKLAHFESILRTLNDDEQSYTDQYLFKIISPQIQLTSVKDLDNCVLVTSRDISLSVVTILGSDSTEVGFNAAYDIVERRYGIQLEEALYYVLNKQKFYDKDYGYFHFEEGTSWPPFLGFEMCYDGSPLKSGLVVEKTSIALICWKPNPLHFDKDSRVTKRETIKAWFPALTLNATSSQYYAVYTIVNKVFLHVDYERSKMQNRLRNALAFNNDFEGLGKVDNRVNNLQREIAMLKNLKLYMNLIKSLLPQEDRDKVLWLNVENKRLTLELFYLMQVVKNLTGPNKSSYEGRNFFIFTDQLIIHLLDEEAKPFVDVGIASSYFVRSQSTNGANNSKIVIHLIQAFNLCKGARYPEALAPLIGNEATDTSNCQEAEPMFLITWRMGKPVGQITVIEKFEFEIQPLKVQIDHTTARQVYNFVYPGSEDSTEEEEEEEGANDDDQDSDVPDSASILSSAASVDSSKSSNSKPKKGSILSFLKKKGNDLKNNSHSSVSSLLDSPSTIRSVSMDLSPRSSEFGSRIDVTGSDVDHGVSQMLKRSAEYAVINKAEIRPTILSISFKGTGALALADVENLTIKIPRLTYFNKLWSSEEFFLNFKKDVVKVVFNHTGKIIGNKLSSHKHSKPLENTLPQLSNFETYVPIEDLREKRITDENTRQNMEASNRGLEIRGKRRMKPLGPELLEPVIGPAPKHRHSHT</sequence>
<dbReference type="OrthoDB" id="1562405at2759"/>
<accession>A0A1B2JGL2</accession>
<evidence type="ECO:0000259" key="4">
    <source>
        <dbReference type="SMART" id="SM01215"/>
    </source>
</evidence>
<evidence type="ECO:0000313" key="7">
    <source>
        <dbReference type="Proteomes" id="UP000094565"/>
    </source>
</evidence>
<organism evidence="6 7">
    <name type="scientific">Komagataella pastoris</name>
    <name type="common">Yeast</name>
    <name type="synonym">Pichia pastoris</name>
    <dbReference type="NCBI Taxonomy" id="4922"/>
    <lineage>
        <taxon>Eukaryota</taxon>
        <taxon>Fungi</taxon>
        <taxon>Dikarya</taxon>
        <taxon>Ascomycota</taxon>
        <taxon>Saccharomycotina</taxon>
        <taxon>Pichiomycetes</taxon>
        <taxon>Pichiales</taxon>
        <taxon>Pichiaceae</taxon>
        <taxon>Komagataella</taxon>
    </lineage>
</organism>
<keyword evidence="2" id="KW-0812">Transmembrane</keyword>
<feature type="domain" description="FMP27 WPPW motif-containing RBG unit" evidence="5">
    <location>
        <begin position="1419"/>
        <end position="1881"/>
    </location>
</feature>
<proteinExistence type="predicted"/>
<protein>
    <submittedName>
        <fullName evidence="6">BA75_03731T0</fullName>
    </submittedName>
</protein>
<dbReference type="PANTHER" id="PTHR15678:SF6">
    <property type="entry name" value="BRIDGE-LIKE LIPID TRANSFER PROTEIN FAMILY MEMBER 2"/>
    <property type="match status" value="1"/>
</dbReference>
<evidence type="ECO:0000313" key="6">
    <source>
        <dbReference type="EMBL" id="ANZ77031.1"/>
    </source>
</evidence>
<dbReference type="PANTHER" id="PTHR15678">
    <property type="entry name" value="ANTIGEN MLAA-22-RELATED"/>
    <property type="match status" value="1"/>
</dbReference>
<feature type="region of interest" description="Disordered" evidence="1">
    <location>
        <begin position="2179"/>
        <end position="2230"/>
    </location>
</feature>